<feature type="region of interest" description="Disordered" evidence="1">
    <location>
        <begin position="111"/>
        <end position="149"/>
    </location>
</feature>
<feature type="compositionally biased region" description="Basic and acidic residues" evidence="1">
    <location>
        <begin position="111"/>
        <end position="121"/>
    </location>
</feature>
<accession>A0AAJ0EFM2</accession>
<dbReference type="Proteomes" id="UP001243989">
    <property type="component" value="Unassembled WGS sequence"/>
</dbReference>
<feature type="compositionally biased region" description="Basic and acidic residues" evidence="1">
    <location>
        <begin position="133"/>
        <end position="146"/>
    </location>
</feature>
<dbReference type="AlphaFoldDB" id="A0AAJ0EFM2"/>
<feature type="compositionally biased region" description="Low complexity" evidence="1">
    <location>
        <begin position="360"/>
        <end position="370"/>
    </location>
</feature>
<name>A0AAJ0EFM2_9PEZI</name>
<feature type="region of interest" description="Disordered" evidence="1">
    <location>
        <begin position="242"/>
        <end position="261"/>
    </location>
</feature>
<dbReference type="EMBL" id="JAHMHQ010000013">
    <property type="protein sequence ID" value="KAK1635216.1"/>
    <property type="molecule type" value="Genomic_DNA"/>
</dbReference>
<evidence type="ECO:0000313" key="3">
    <source>
        <dbReference type="Proteomes" id="UP001243989"/>
    </source>
</evidence>
<evidence type="ECO:0000256" key="1">
    <source>
        <dbReference type="SAM" id="MobiDB-lite"/>
    </source>
</evidence>
<feature type="region of interest" description="Disordered" evidence="1">
    <location>
        <begin position="55"/>
        <end position="89"/>
    </location>
</feature>
<comment type="caution">
    <text evidence="2">The sequence shown here is derived from an EMBL/GenBank/DDBJ whole genome shotgun (WGS) entry which is preliminary data.</text>
</comment>
<feature type="region of interest" description="Disordered" evidence="1">
    <location>
        <begin position="294"/>
        <end position="384"/>
    </location>
</feature>
<protein>
    <submittedName>
        <fullName evidence="2">Uncharacterized protein</fullName>
    </submittedName>
</protein>
<feature type="compositionally biased region" description="Low complexity" evidence="1">
    <location>
        <begin position="244"/>
        <end position="253"/>
    </location>
</feature>
<keyword evidence="3" id="KW-1185">Reference proteome</keyword>
<proteinExistence type="predicted"/>
<gene>
    <name evidence="2" type="ORF">BDP81DRAFT_450953</name>
</gene>
<evidence type="ECO:0000313" key="2">
    <source>
        <dbReference type="EMBL" id="KAK1635216.1"/>
    </source>
</evidence>
<organism evidence="2 3">
    <name type="scientific">Colletotrichum phormii</name>
    <dbReference type="NCBI Taxonomy" id="359342"/>
    <lineage>
        <taxon>Eukaryota</taxon>
        <taxon>Fungi</taxon>
        <taxon>Dikarya</taxon>
        <taxon>Ascomycota</taxon>
        <taxon>Pezizomycotina</taxon>
        <taxon>Sordariomycetes</taxon>
        <taxon>Hypocreomycetidae</taxon>
        <taxon>Glomerellales</taxon>
        <taxon>Glomerellaceae</taxon>
        <taxon>Colletotrichum</taxon>
        <taxon>Colletotrichum acutatum species complex</taxon>
    </lineage>
</organism>
<dbReference type="RefSeq" id="XP_060443823.1">
    <property type="nucleotide sequence ID" value="XM_060592589.1"/>
</dbReference>
<dbReference type="GeneID" id="85477451"/>
<sequence length="384" mass="41516">MPGVNNGALASAGIIAVSVAVAAAIALYESPELQRYANDVRRRIAMALHSLGEGFEPNDRPPIFNRPEDAQGFLESRGGADAGVDADDETRRRQREEILYWNAVALAKKEKERIEAEESGSRELPPPGPTRGRSFDDFLHEDKSGERGSFVFNTGANTYNDEGLVRRRPEGVRGLNASLYANPFADEHQIDQEELPVMEEPSSLSPGHDEAVSDIYSATTRDADERPRDIAATIAQMPPLVDVSETSSQSEKSTTLDRELGADEYMTAGQENREEAYASIQAWAQGSNPSNFYSPLPMSPPVPMSEPELVSEGELTPTDSASLAGSGEDVANDAASSRAGDNSRYYDVLSESEGMMTPASWSEVGSVVSESETRSETAPARVHA</sequence>
<reference evidence="2" key="1">
    <citation type="submission" date="2021-06" db="EMBL/GenBank/DDBJ databases">
        <title>Comparative genomics, transcriptomics and evolutionary studies reveal genomic signatures of adaptation to plant cell wall in hemibiotrophic fungi.</title>
        <authorList>
            <consortium name="DOE Joint Genome Institute"/>
            <person name="Baroncelli R."/>
            <person name="Diaz J.F."/>
            <person name="Benocci T."/>
            <person name="Peng M."/>
            <person name="Battaglia E."/>
            <person name="Haridas S."/>
            <person name="Andreopoulos W."/>
            <person name="Labutti K."/>
            <person name="Pangilinan J."/>
            <person name="Floch G.L."/>
            <person name="Makela M.R."/>
            <person name="Henrissat B."/>
            <person name="Grigoriev I.V."/>
            <person name="Crouch J.A."/>
            <person name="De Vries R.P."/>
            <person name="Sukno S.A."/>
            <person name="Thon M.R."/>
        </authorList>
    </citation>
    <scope>NUCLEOTIDE SEQUENCE</scope>
    <source>
        <strain evidence="2">CBS 102054</strain>
    </source>
</reference>